<name>A0A7W9JFR9_9ACTN</name>
<dbReference type="InterPro" id="IPR032724">
    <property type="entry name" value="SCP1.201-like"/>
</dbReference>
<evidence type="ECO:0000313" key="2">
    <source>
        <dbReference type="EMBL" id="MBB5841130.1"/>
    </source>
</evidence>
<feature type="compositionally biased region" description="Basic and acidic residues" evidence="1">
    <location>
        <begin position="108"/>
        <end position="121"/>
    </location>
</feature>
<reference evidence="2 3" key="1">
    <citation type="submission" date="2020-08" db="EMBL/GenBank/DDBJ databases">
        <title>Sequencing the genomes of 1000 actinobacteria strains.</title>
        <authorList>
            <person name="Klenk H.-P."/>
        </authorList>
    </citation>
    <scope>NUCLEOTIDE SEQUENCE [LARGE SCALE GENOMIC DNA]</scope>
    <source>
        <strain evidence="2 3">DSM 28967</strain>
    </source>
</reference>
<sequence length="281" mass="30553">MPSELQRIAQGLVDCLDEAPRVIAALEYRARLCREHAVLVLQLSGGTATVAAQQLDAAARACEAAAHHLSLAPPKARDWALRLAEGISSGPAADGTASKPDAPGGRRPPTDRRPDDDRTEPVRATSGKTAKAGDEATPDAGWPPKLDDDEARDLLAQLPVRRDQPGHREKTNGAWRDPNGYVQRMISGVDRYREIGDRFAKQRQLGDPPHSLAVTSHVEIKFAMFMRERGLTDEAIVINKATCDGRWSCEKMLKDFLPPGSRLVVHGPDGIGRSYYGKGDS</sequence>
<dbReference type="EMBL" id="JACHMY010000001">
    <property type="protein sequence ID" value="MBB5841130.1"/>
    <property type="molecule type" value="Genomic_DNA"/>
</dbReference>
<dbReference type="Proteomes" id="UP000549971">
    <property type="component" value="Unassembled WGS sequence"/>
</dbReference>
<evidence type="ECO:0000313" key="3">
    <source>
        <dbReference type="Proteomes" id="UP000549971"/>
    </source>
</evidence>
<comment type="caution">
    <text evidence="2">The sequence shown here is derived from an EMBL/GenBank/DDBJ whole genome shotgun (WGS) entry which is preliminary data.</text>
</comment>
<dbReference type="Pfam" id="PF14428">
    <property type="entry name" value="DddA-like"/>
    <property type="match status" value="1"/>
</dbReference>
<keyword evidence="3" id="KW-1185">Reference proteome</keyword>
<organism evidence="2 3">
    <name type="scientific">Kribbella italica</name>
    <dbReference type="NCBI Taxonomy" id="1540520"/>
    <lineage>
        <taxon>Bacteria</taxon>
        <taxon>Bacillati</taxon>
        <taxon>Actinomycetota</taxon>
        <taxon>Actinomycetes</taxon>
        <taxon>Propionibacteriales</taxon>
        <taxon>Kribbellaceae</taxon>
        <taxon>Kribbella</taxon>
    </lineage>
</organism>
<feature type="compositionally biased region" description="Basic and acidic residues" evidence="1">
    <location>
        <begin position="160"/>
        <end position="171"/>
    </location>
</feature>
<proteinExistence type="predicted"/>
<gene>
    <name evidence="2" type="ORF">HDA39_007864</name>
</gene>
<feature type="region of interest" description="Disordered" evidence="1">
    <location>
        <begin position="88"/>
        <end position="179"/>
    </location>
</feature>
<dbReference type="RefSeq" id="WP_184804027.1">
    <property type="nucleotide sequence ID" value="NZ_JACHMY010000001.1"/>
</dbReference>
<evidence type="ECO:0008006" key="4">
    <source>
        <dbReference type="Google" id="ProtNLM"/>
    </source>
</evidence>
<dbReference type="AlphaFoldDB" id="A0A7W9JFR9"/>
<accession>A0A7W9JFR9</accession>
<evidence type="ECO:0000256" key="1">
    <source>
        <dbReference type="SAM" id="MobiDB-lite"/>
    </source>
</evidence>
<protein>
    <recommendedName>
        <fullName evidence="4">SCP1.201-like deaminase</fullName>
    </recommendedName>
</protein>